<protein>
    <submittedName>
        <fullName evidence="10">Bestrophin, RFP-TM, chloride channel-domain-containing protein</fullName>
    </submittedName>
</protein>
<feature type="region of interest" description="Disordered" evidence="8">
    <location>
        <begin position="482"/>
        <end position="514"/>
    </location>
</feature>
<feature type="transmembrane region" description="Helical" evidence="9">
    <location>
        <begin position="105"/>
        <end position="126"/>
    </location>
</feature>
<evidence type="ECO:0000256" key="1">
    <source>
        <dbReference type="ARBA" id="ARBA00004651"/>
    </source>
</evidence>
<dbReference type="PANTHER" id="PTHR33281">
    <property type="entry name" value="UPF0187 PROTEIN YNEE"/>
    <property type="match status" value="1"/>
</dbReference>
<evidence type="ECO:0000256" key="7">
    <source>
        <dbReference type="ARBA" id="ARBA00023136"/>
    </source>
</evidence>
<keyword evidence="6" id="KW-0406">Ion transport</keyword>
<dbReference type="EMBL" id="JAGPXD010000002">
    <property type="protein sequence ID" value="KAH7367867.1"/>
    <property type="molecule type" value="Genomic_DNA"/>
</dbReference>
<organism evidence="10 11">
    <name type="scientific">Plectosphaerella cucumerina</name>
    <dbReference type="NCBI Taxonomy" id="40658"/>
    <lineage>
        <taxon>Eukaryota</taxon>
        <taxon>Fungi</taxon>
        <taxon>Dikarya</taxon>
        <taxon>Ascomycota</taxon>
        <taxon>Pezizomycotina</taxon>
        <taxon>Sordariomycetes</taxon>
        <taxon>Hypocreomycetidae</taxon>
        <taxon>Glomerellales</taxon>
        <taxon>Plectosphaerellaceae</taxon>
        <taxon>Plectosphaerella</taxon>
    </lineage>
</organism>
<reference evidence="10" key="1">
    <citation type="journal article" date="2021" name="Nat. Commun.">
        <title>Genetic determinants of endophytism in the Arabidopsis root mycobiome.</title>
        <authorList>
            <person name="Mesny F."/>
            <person name="Miyauchi S."/>
            <person name="Thiergart T."/>
            <person name="Pickel B."/>
            <person name="Atanasova L."/>
            <person name="Karlsson M."/>
            <person name="Huettel B."/>
            <person name="Barry K.W."/>
            <person name="Haridas S."/>
            <person name="Chen C."/>
            <person name="Bauer D."/>
            <person name="Andreopoulos W."/>
            <person name="Pangilinan J."/>
            <person name="LaButti K."/>
            <person name="Riley R."/>
            <person name="Lipzen A."/>
            <person name="Clum A."/>
            <person name="Drula E."/>
            <person name="Henrissat B."/>
            <person name="Kohler A."/>
            <person name="Grigoriev I.V."/>
            <person name="Martin F.M."/>
            <person name="Hacquard S."/>
        </authorList>
    </citation>
    <scope>NUCLEOTIDE SEQUENCE</scope>
    <source>
        <strain evidence="10">MPI-CAGE-AT-0016</strain>
    </source>
</reference>
<feature type="transmembrane region" description="Helical" evidence="9">
    <location>
        <begin position="343"/>
        <end position="364"/>
    </location>
</feature>
<dbReference type="GO" id="GO:0005254">
    <property type="term" value="F:chloride channel activity"/>
    <property type="evidence" value="ECO:0007669"/>
    <property type="project" value="InterPro"/>
</dbReference>
<keyword evidence="2" id="KW-0813">Transport</keyword>
<dbReference type="AlphaFoldDB" id="A0A8K0TRC2"/>
<dbReference type="PANTHER" id="PTHR33281:SF19">
    <property type="entry name" value="VOLTAGE-DEPENDENT ANION CHANNEL-FORMING PROTEIN YNEE"/>
    <property type="match status" value="1"/>
</dbReference>
<feature type="region of interest" description="Disordered" evidence="8">
    <location>
        <begin position="1"/>
        <end position="44"/>
    </location>
</feature>
<keyword evidence="4 9" id="KW-0812">Transmembrane</keyword>
<sequence length="514" mass="57338">MSDEGGAPAMSGVTAGGRGGATAPTEQKDGVVSKTQEKPERIELPDNTYDVEDFASPVGAKTPNYFSRKNTSIDVEDYFTGPRDIQKHSKWPFIFQMHGSILPKLVIPLLGMGGWATLITCLNQFVPGVEIAIQPILLTVLGFVVGLGLSFRSSTAYERYGEGRRYWATIILATQSLGRVFWVHAKEHPDVPKKQMMLRRVSCLNLLLAFALALKHKLRFEPYTGYEDLEHLVAHLNTFAQTATSADPDASKPLKKTFYKEMGEYLGVSFAESNPRKLLKKAKRPLGNLPLEILSHLSMVVDAMVADGQLPVPMHQTLSYNNLTLLNDVMTGTERVLNTPLPIAYSIAINQITWVYVFMLPIQLYSALKWLTIPATVAASYIILGLLFIGKEIENPFGTDVNDLPLETYCEQIAHELDVIAAVDVNRENPYAFLESKANIPLYPISMAPFPSWLKRPEERISASIKNKPIVLFESRKRTAEDIKREQELNKTANGSLRRRNTDSTDEPTGDQRV</sequence>
<evidence type="ECO:0000256" key="8">
    <source>
        <dbReference type="SAM" id="MobiDB-lite"/>
    </source>
</evidence>
<evidence type="ECO:0000256" key="3">
    <source>
        <dbReference type="ARBA" id="ARBA00022475"/>
    </source>
</evidence>
<evidence type="ECO:0000256" key="5">
    <source>
        <dbReference type="ARBA" id="ARBA00022989"/>
    </source>
</evidence>
<feature type="transmembrane region" description="Helical" evidence="9">
    <location>
        <begin position="370"/>
        <end position="389"/>
    </location>
</feature>
<feature type="transmembrane region" description="Helical" evidence="9">
    <location>
        <begin position="132"/>
        <end position="154"/>
    </location>
</feature>
<evidence type="ECO:0000256" key="6">
    <source>
        <dbReference type="ARBA" id="ARBA00023065"/>
    </source>
</evidence>
<evidence type="ECO:0000256" key="4">
    <source>
        <dbReference type="ARBA" id="ARBA00022692"/>
    </source>
</evidence>
<keyword evidence="5 9" id="KW-1133">Transmembrane helix</keyword>
<evidence type="ECO:0000256" key="9">
    <source>
        <dbReference type="SAM" id="Phobius"/>
    </source>
</evidence>
<name>A0A8K0TRC2_9PEZI</name>
<comment type="subcellular location">
    <subcellularLocation>
        <location evidence="1">Cell membrane</location>
        <topology evidence="1">Multi-pass membrane protein</topology>
    </subcellularLocation>
</comment>
<keyword evidence="11" id="KW-1185">Reference proteome</keyword>
<dbReference type="Pfam" id="PF25539">
    <property type="entry name" value="Bestrophin_2"/>
    <property type="match status" value="1"/>
</dbReference>
<evidence type="ECO:0000256" key="2">
    <source>
        <dbReference type="ARBA" id="ARBA00022448"/>
    </source>
</evidence>
<keyword evidence="3" id="KW-1003">Cell membrane</keyword>
<accession>A0A8K0TRC2</accession>
<comment type="caution">
    <text evidence="10">The sequence shown here is derived from an EMBL/GenBank/DDBJ whole genome shotgun (WGS) entry which is preliminary data.</text>
</comment>
<dbReference type="GO" id="GO:0005886">
    <property type="term" value="C:plasma membrane"/>
    <property type="evidence" value="ECO:0007669"/>
    <property type="project" value="UniProtKB-SubCell"/>
</dbReference>
<feature type="compositionally biased region" description="Basic and acidic residues" evidence="8">
    <location>
        <begin position="26"/>
        <end position="44"/>
    </location>
</feature>
<evidence type="ECO:0000313" key="11">
    <source>
        <dbReference type="Proteomes" id="UP000813385"/>
    </source>
</evidence>
<feature type="transmembrane region" description="Helical" evidence="9">
    <location>
        <begin position="197"/>
        <end position="214"/>
    </location>
</feature>
<gene>
    <name evidence="10" type="ORF">B0T11DRAFT_276088</name>
</gene>
<dbReference type="Proteomes" id="UP000813385">
    <property type="component" value="Unassembled WGS sequence"/>
</dbReference>
<dbReference type="InterPro" id="IPR044669">
    <property type="entry name" value="YneE/VCCN1/2-like"/>
</dbReference>
<keyword evidence="7 9" id="KW-0472">Membrane</keyword>
<feature type="compositionally biased region" description="Acidic residues" evidence="8">
    <location>
        <begin position="504"/>
        <end position="514"/>
    </location>
</feature>
<proteinExistence type="predicted"/>
<feature type="transmembrane region" description="Helical" evidence="9">
    <location>
        <begin position="166"/>
        <end position="185"/>
    </location>
</feature>
<evidence type="ECO:0000313" key="10">
    <source>
        <dbReference type="EMBL" id="KAH7367867.1"/>
    </source>
</evidence>
<dbReference type="OrthoDB" id="1368at2759"/>